<proteinExistence type="predicted"/>
<dbReference type="Proteomes" id="UP000051950">
    <property type="component" value="Unassembled WGS sequence"/>
</dbReference>
<accession>A0A0T5VHD1</accession>
<organism evidence="1 2">
    <name type="scientific">Pedobacter ginsenosidimutans</name>
    <dbReference type="NCBI Taxonomy" id="687842"/>
    <lineage>
        <taxon>Bacteria</taxon>
        <taxon>Pseudomonadati</taxon>
        <taxon>Bacteroidota</taxon>
        <taxon>Sphingobacteriia</taxon>
        <taxon>Sphingobacteriales</taxon>
        <taxon>Sphingobacteriaceae</taxon>
        <taxon>Pedobacter</taxon>
    </lineage>
</organism>
<reference evidence="1 2" key="1">
    <citation type="submission" date="2015-11" db="EMBL/GenBank/DDBJ databases">
        <title>Sequence of Pedobacter ginsenosidimutans.</title>
        <authorList>
            <person name="Carson E."/>
            <person name="Keyser V."/>
            <person name="Newman J."/>
            <person name="Miller J."/>
        </authorList>
    </citation>
    <scope>NUCLEOTIDE SEQUENCE [LARGE SCALE GENOMIC DNA]</scope>
    <source>
        <strain evidence="1 2">KACC 14530</strain>
    </source>
</reference>
<dbReference type="OrthoDB" id="5525437at2"/>
<evidence type="ECO:0000313" key="1">
    <source>
        <dbReference type="EMBL" id="KRT13227.1"/>
    </source>
</evidence>
<dbReference type="AlphaFoldDB" id="A0A0T5VHD1"/>
<protein>
    <submittedName>
        <fullName evidence="1">Uncharacterized protein</fullName>
    </submittedName>
</protein>
<gene>
    <name evidence="1" type="ORF">ASU31_25745</name>
</gene>
<dbReference type="RefSeq" id="WP_057935127.1">
    <property type="nucleotide sequence ID" value="NZ_LMZQ01000053.1"/>
</dbReference>
<evidence type="ECO:0000313" key="2">
    <source>
        <dbReference type="Proteomes" id="UP000051950"/>
    </source>
</evidence>
<name>A0A0T5VHD1_9SPHI</name>
<dbReference type="InterPro" id="IPR041197">
    <property type="entry name" value="LD_cluster3"/>
</dbReference>
<comment type="caution">
    <text evidence="1">The sequence shown here is derived from an EMBL/GenBank/DDBJ whole genome shotgun (WGS) entry which is preliminary data.</text>
</comment>
<sequence>MIFLSASIPERERDQLYFKTADVVAIRDAVRALATIVIPKTRLIWGGHYAITPLIRYILEKMDSKISNHVTIYQSAYFSQEFPEDNDQFEDIRIIPAKNDKMKSVAFMREKMISENAFRAAIFIGGMDGVIDEYNLFRKHHPNALILPVASTGGAAENIFFESEKSYDPRLREDYAYMDLFRSLLQDVID</sequence>
<dbReference type="Pfam" id="PF18180">
    <property type="entry name" value="LD_cluster3"/>
    <property type="match status" value="1"/>
</dbReference>
<dbReference type="EMBL" id="LMZQ01000053">
    <property type="protein sequence ID" value="KRT13227.1"/>
    <property type="molecule type" value="Genomic_DNA"/>
</dbReference>
<dbReference type="STRING" id="687842.ASU31_25745"/>
<keyword evidence="2" id="KW-1185">Reference proteome</keyword>